<reference evidence="1 2" key="1">
    <citation type="submission" date="2019-08" db="EMBL/GenBank/DDBJ databases">
        <title>Whole genome of Aphis craccivora.</title>
        <authorList>
            <person name="Voronova N.V."/>
            <person name="Shulinski R.S."/>
            <person name="Bandarenka Y.V."/>
            <person name="Zhorov D.G."/>
            <person name="Warner D."/>
        </authorList>
    </citation>
    <scope>NUCLEOTIDE SEQUENCE [LARGE SCALE GENOMIC DNA]</scope>
    <source>
        <strain evidence="1">180601</strain>
        <tissue evidence="1">Whole Body</tissue>
    </source>
</reference>
<dbReference type="AlphaFoldDB" id="A0A6G0XZE1"/>
<protein>
    <submittedName>
        <fullName evidence="1">FLYWCH-type domain-containing protein</fullName>
    </submittedName>
</protein>
<comment type="caution">
    <text evidence="1">The sequence shown here is derived from an EMBL/GenBank/DDBJ whole genome shotgun (WGS) entry which is preliminary data.</text>
</comment>
<gene>
    <name evidence="1" type="ORF">FWK35_00027838</name>
</gene>
<dbReference type="Proteomes" id="UP000478052">
    <property type="component" value="Unassembled WGS sequence"/>
</dbReference>
<dbReference type="OrthoDB" id="6608270at2759"/>
<keyword evidence="2" id="KW-1185">Reference proteome</keyword>
<evidence type="ECO:0000313" key="2">
    <source>
        <dbReference type="Proteomes" id="UP000478052"/>
    </source>
</evidence>
<organism evidence="1 2">
    <name type="scientific">Aphis craccivora</name>
    <name type="common">Cowpea aphid</name>
    <dbReference type="NCBI Taxonomy" id="307492"/>
    <lineage>
        <taxon>Eukaryota</taxon>
        <taxon>Metazoa</taxon>
        <taxon>Ecdysozoa</taxon>
        <taxon>Arthropoda</taxon>
        <taxon>Hexapoda</taxon>
        <taxon>Insecta</taxon>
        <taxon>Pterygota</taxon>
        <taxon>Neoptera</taxon>
        <taxon>Paraneoptera</taxon>
        <taxon>Hemiptera</taxon>
        <taxon>Sternorrhyncha</taxon>
        <taxon>Aphidomorpha</taxon>
        <taxon>Aphidoidea</taxon>
        <taxon>Aphididae</taxon>
        <taxon>Aphidini</taxon>
        <taxon>Aphis</taxon>
        <taxon>Aphis</taxon>
    </lineage>
</organism>
<evidence type="ECO:0000313" key="1">
    <source>
        <dbReference type="EMBL" id="KAF0746092.1"/>
    </source>
</evidence>
<sequence length="378" mass="44569">MNSIDDIFVTKRGRRCVLIQGYKLSENKQLKDRTFHFRCTNRKYNVTAIIGEKLDLIILQKDDHNHPTTSENILTRQKIMSTLKRKAIDDVFTKPNKIIRKVLKNQITVNVRLDEAKHQLFSNQNDIIANNNEQFCFMKNNESILIFTCYTNLVMLCEVLTAHIAIEESFPSIQIIACQFHLGQSWYRKIQSNNYLLNQYKNNKEIGLWLKYLFGLAFLPPKQVYDGFVELISMVAPTDNHTFTDYILESYIHKESQFPPNIWAKAPINNTRTTNGPEAFHKHFNAQFYHPHPNIHYDVVDVLTNIQAKTALKINSTYKKKQFNYTRKEAELKRKFLIDNWNDYDKDITLNIKKLWEFITYVLLRANTRIGSKCYLNE</sequence>
<accession>A0A6G0XZE1</accession>
<proteinExistence type="predicted"/>
<dbReference type="Gene3D" id="2.20.25.240">
    <property type="match status" value="1"/>
</dbReference>
<dbReference type="EMBL" id="VUJU01007326">
    <property type="protein sequence ID" value="KAF0746092.1"/>
    <property type="molecule type" value="Genomic_DNA"/>
</dbReference>
<name>A0A6G0XZE1_APHCR</name>